<dbReference type="Proteomes" id="UP000005837">
    <property type="component" value="Unassembled WGS sequence"/>
</dbReference>
<accession>C0DSS5</accession>
<dbReference type="EMBL" id="ACEA01000007">
    <property type="protein sequence ID" value="EEG24922.1"/>
    <property type="molecule type" value="Genomic_DNA"/>
</dbReference>
<comment type="caution">
    <text evidence="2">The sequence shown here is derived from an EMBL/GenBank/DDBJ whole genome shotgun (WGS) entry which is preliminary data.</text>
</comment>
<reference evidence="2 3" key="1">
    <citation type="submission" date="2009-01" db="EMBL/GenBank/DDBJ databases">
        <authorList>
            <person name="Fulton L."/>
            <person name="Clifton S."/>
            <person name="Chinwalla A.T."/>
            <person name="Mitreva M."/>
            <person name="Sodergren E."/>
            <person name="Weinstock G."/>
            <person name="Clifton S."/>
            <person name="Dooling D.J."/>
            <person name="Fulton B."/>
            <person name="Minx P."/>
            <person name="Pepin K.H."/>
            <person name="Johnson M."/>
            <person name="Bhonagiri V."/>
            <person name="Nash W.E."/>
            <person name="Mardis E.R."/>
            <person name="Wilson R.K."/>
        </authorList>
    </citation>
    <scope>NUCLEOTIDE SEQUENCE [LARGE SCALE GENOMIC DNA]</scope>
    <source>
        <strain evidence="2 3">ATCC 23834</strain>
    </source>
</reference>
<protein>
    <submittedName>
        <fullName evidence="2">Uncharacterized protein</fullName>
    </submittedName>
</protein>
<evidence type="ECO:0000256" key="1">
    <source>
        <dbReference type="SAM" id="SignalP"/>
    </source>
</evidence>
<keyword evidence="1" id="KW-0732">Signal</keyword>
<gene>
    <name evidence="2" type="ORF">EIKCOROL_00399</name>
</gene>
<dbReference type="HOGENOM" id="CLU_1822338_0_0_4"/>
<feature type="signal peptide" evidence="1">
    <location>
        <begin position="1"/>
        <end position="20"/>
    </location>
</feature>
<evidence type="ECO:0000313" key="3">
    <source>
        <dbReference type="Proteomes" id="UP000005837"/>
    </source>
</evidence>
<evidence type="ECO:0000313" key="2">
    <source>
        <dbReference type="EMBL" id="EEG24922.1"/>
    </source>
</evidence>
<name>C0DSS5_EIKCO</name>
<feature type="chain" id="PRO_5002896988" evidence="1">
    <location>
        <begin position="21"/>
        <end position="142"/>
    </location>
</feature>
<sequence length="142" mass="15880">MMKKMMLTALLLTVGGTALAQQYGSAQQIQRLRGETVQLLKTAPHASDRALIEQYKLQNLEGNIWEGLYAEGDSQPSTVPSSYFLFNRRGLQAYVGWDKLDGVRCRPLNGYRQAQLCTAPRADRQAVRAFERRMAAFLQAAG</sequence>
<organism evidence="2 3">
    <name type="scientific">Eikenella corrodens ATCC 23834</name>
    <dbReference type="NCBI Taxonomy" id="546274"/>
    <lineage>
        <taxon>Bacteria</taxon>
        <taxon>Pseudomonadati</taxon>
        <taxon>Pseudomonadota</taxon>
        <taxon>Betaproteobacteria</taxon>
        <taxon>Neisseriales</taxon>
        <taxon>Neisseriaceae</taxon>
        <taxon>Eikenella</taxon>
    </lineage>
</organism>
<dbReference type="AlphaFoldDB" id="C0DSS5"/>
<proteinExistence type="predicted"/>